<feature type="compositionally biased region" description="Acidic residues" evidence="1">
    <location>
        <begin position="1096"/>
        <end position="1107"/>
    </location>
</feature>
<reference evidence="2" key="1">
    <citation type="submission" date="2023-10" db="EMBL/GenBank/DDBJ databases">
        <authorList>
            <person name="Chen Y."/>
            <person name="Shah S."/>
            <person name="Dougan E. K."/>
            <person name="Thang M."/>
            <person name="Chan C."/>
        </authorList>
    </citation>
    <scope>NUCLEOTIDE SEQUENCE [LARGE SCALE GENOMIC DNA]</scope>
</reference>
<dbReference type="EMBL" id="CAUYUJ010018582">
    <property type="protein sequence ID" value="CAK0884764.1"/>
    <property type="molecule type" value="Genomic_DNA"/>
</dbReference>
<gene>
    <name evidence="2" type="ORF">PCOR1329_LOCUS66567</name>
</gene>
<sequence length="1227" mass="134008">MRFLDGGASTSADGYFCDLCGGSSVDGHLGGGLSRWRCEACDYDVCLRCRAGPRGATAALAGPPPAGAAEEFRRKRASAALVQNLPPHLHRESLVRELQRLGFQPDVHWRSPEVAAHFAADWLLERRFGQMPWVSALEGAAEPTPLSECIPGSVSVAEADAAAVQAGCVVTVGEPISYCYTSAPGSNYELREGLRGIVKRIDGSGDALVSWEAMGDKWVLATSFPKLVVEIPPQCDRCECFMRHSELTSGRRSHYECDACLAASWEGHLGGTTHRWRCPQCDRNVCFRCHGGAMRRQAQGYVTYGGPAARPLATARPPEAAPGDGTLAGPRGAAAAPGVEPWAAPLVAVDQGRFGREPRAAQEAEPVGPPTAVAQQEAARQAQQGGAEAGEEPRPPRPAKSPKAVGFRGEEESDVLPAGGGPAEAEGRSGEEPKSRRKGKARRAPAGRGVGEAATPEAPHAAAAGEAPQVEPQAAAAEAVAHVEPREVHEEPRELSPEEAAEMERAAREKAELKAQKKQALRTKKDEERRQKSLAERQARQQAEEDEARRRTAEEAERKAREKSEQQTKKDAKRRAKEAAKAEEERKFQEALQGASLQEQQLSEEQPHRCALCRQDVHKVEPAATLGVCRKHYREVQAIEWRLTDDATYLPKHCCADSAPFSSLHCLAYRYMKPLDENDSLHQLSFVKVLIRLLILNGARPLSENCNGAAPLLSMVSILSLAPHVVLAFLEEVHHASRDRKLTVLADFARMASRVWTAKLPELFHSFRGSVFESLRQVNTLSLSYAPEDSKVVREFLQEYGDYWTVKHGDTCPCCGGEEQTPPRLFIHALSPGQPYHFEGLYKLVGGMLANGEPVWKHEKTDLYLFCSTNGYWLVGGKACKDKRFQIVEDDEQASVTHANFCEGYPHQICGPWMRRYDPVDECPGPMEVDSTIFVTTVPRELTFLESLRHTTLEGVVVVHGCRVTWTVPRHRLQAFRQSPFTFSRMFSLGGYPGMMLLFLPKGSKKKGKMCGLKVFVPVDGEFTFKLTVGAVSKEVTQGFREDDADDLDEDYMLPENAEKNLAGFAEFCELEPQCQGEELVISAELLDAPEPPESSGEEAEDEDGSDGSEAPDRADDQPAKRARASAEEPPAAAQPAEAQPAEAAGRAAAAAVRCPAGHVMKPHDNLDDFVCDVCAADPPRGTILYGCAACEFDICDACQKARASQPCLPIWRRNPVSRITSLPGPR</sequence>
<dbReference type="PANTHER" id="PTHR45725:SF1">
    <property type="entry name" value="DISHEVELLED ASSOCIATED ACTIVATOR OF MORPHOGENESIS, ISOFORM D"/>
    <property type="match status" value="1"/>
</dbReference>
<feature type="compositionally biased region" description="Basic and acidic residues" evidence="1">
    <location>
        <begin position="425"/>
        <end position="434"/>
    </location>
</feature>
<proteinExistence type="predicted"/>
<name>A0ABN9WEF9_9DINO</name>
<feature type="region of interest" description="Disordered" evidence="1">
    <location>
        <begin position="1089"/>
        <end position="1145"/>
    </location>
</feature>
<feature type="compositionally biased region" description="Basic and acidic residues" evidence="1">
    <location>
        <begin position="523"/>
        <end position="570"/>
    </location>
</feature>
<feature type="compositionally biased region" description="Basic and acidic residues" evidence="1">
    <location>
        <begin position="1111"/>
        <end position="1120"/>
    </location>
</feature>
<feature type="compositionally biased region" description="Basic and acidic residues" evidence="1">
    <location>
        <begin position="481"/>
        <end position="515"/>
    </location>
</feature>
<feature type="compositionally biased region" description="Low complexity" evidence="1">
    <location>
        <begin position="374"/>
        <end position="386"/>
    </location>
</feature>
<dbReference type="InterPro" id="IPR051425">
    <property type="entry name" value="Formin_Homology"/>
</dbReference>
<keyword evidence="3" id="KW-1185">Reference proteome</keyword>
<feature type="compositionally biased region" description="Basic and acidic residues" evidence="1">
    <location>
        <begin position="577"/>
        <end position="589"/>
    </location>
</feature>
<feature type="compositionally biased region" description="Low complexity" evidence="1">
    <location>
        <begin position="1128"/>
        <end position="1145"/>
    </location>
</feature>
<feature type="region of interest" description="Disordered" evidence="1">
    <location>
        <begin position="312"/>
        <end position="336"/>
    </location>
</feature>
<dbReference type="Proteomes" id="UP001189429">
    <property type="component" value="Unassembled WGS sequence"/>
</dbReference>
<feature type="compositionally biased region" description="Basic residues" evidence="1">
    <location>
        <begin position="435"/>
        <end position="445"/>
    </location>
</feature>
<evidence type="ECO:0008006" key="4">
    <source>
        <dbReference type="Google" id="ProtNLM"/>
    </source>
</evidence>
<comment type="caution">
    <text evidence="2">The sequence shown here is derived from an EMBL/GenBank/DDBJ whole genome shotgun (WGS) entry which is preliminary data.</text>
</comment>
<protein>
    <recommendedName>
        <fullName evidence="4">ZZ-type domain-containing protein</fullName>
    </recommendedName>
</protein>
<evidence type="ECO:0000313" key="2">
    <source>
        <dbReference type="EMBL" id="CAK0884764.1"/>
    </source>
</evidence>
<dbReference type="PANTHER" id="PTHR45725">
    <property type="entry name" value="FORMIN HOMOLOGY 2 FAMILY MEMBER"/>
    <property type="match status" value="1"/>
</dbReference>
<organism evidence="2 3">
    <name type="scientific">Prorocentrum cordatum</name>
    <dbReference type="NCBI Taxonomy" id="2364126"/>
    <lineage>
        <taxon>Eukaryota</taxon>
        <taxon>Sar</taxon>
        <taxon>Alveolata</taxon>
        <taxon>Dinophyceae</taxon>
        <taxon>Prorocentrales</taxon>
        <taxon>Prorocentraceae</taxon>
        <taxon>Prorocentrum</taxon>
    </lineage>
</organism>
<feature type="compositionally biased region" description="Low complexity" evidence="1">
    <location>
        <begin position="590"/>
        <end position="601"/>
    </location>
</feature>
<dbReference type="CDD" id="cd22249">
    <property type="entry name" value="UDM1_RNF168_RNF169-like"/>
    <property type="match status" value="1"/>
</dbReference>
<feature type="compositionally biased region" description="Low complexity" evidence="1">
    <location>
        <begin position="446"/>
        <end position="480"/>
    </location>
</feature>
<feature type="region of interest" description="Disordered" evidence="1">
    <location>
        <begin position="357"/>
        <end position="601"/>
    </location>
</feature>
<evidence type="ECO:0000313" key="3">
    <source>
        <dbReference type="Proteomes" id="UP001189429"/>
    </source>
</evidence>
<evidence type="ECO:0000256" key="1">
    <source>
        <dbReference type="SAM" id="MobiDB-lite"/>
    </source>
</evidence>
<accession>A0ABN9WEF9</accession>